<dbReference type="GO" id="GO:0008643">
    <property type="term" value="P:carbohydrate transport"/>
    <property type="evidence" value="ECO:0007669"/>
    <property type="project" value="InterPro"/>
</dbReference>
<accession>A0A1W1XJT1</accession>
<dbReference type="GO" id="GO:0006814">
    <property type="term" value="P:sodium ion transport"/>
    <property type="evidence" value="ECO:0007669"/>
    <property type="project" value="InterPro"/>
</dbReference>
<feature type="transmembrane region" description="Helical" evidence="7">
    <location>
        <begin position="380"/>
        <end position="404"/>
    </location>
</feature>
<dbReference type="STRING" id="1121291.SAMN02745134_02080"/>
<dbReference type="OrthoDB" id="9764596at2"/>
<keyword evidence="9" id="KW-1185">Reference proteome</keyword>
<comment type="subcellular location">
    <subcellularLocation>
        <location evidence="1">Cell membrane</location>
        <topology evidence="1">Multi-pass membrane protein</topology>
    </subcellularLocation>
</comment>
<evidence type="ECO:0000256" key="3">
    <source>
        <dbReference type="ARBA" id="ARBA00022475"/>
    </source>
</evidence>
<keyword evidence="4 7" id="KW-0812">Transmembrane</keyword>
<dbReference type="Gene3D" id="1.20.1250.20">
    <property type="entry name" value="MFS general substrate transporter like domains"/>
    <property type="match status" value="1"/>
</dbReference>
<feature type="transmembrane region" description="Helical" evidence="7">
    <location>
        <begin position="245"/>
        <end position="265"/>
    </location>
</feature>
<dbReference type="GO" id="GO:0005886">
    <property type="term" value="C:plasma membrane"/>
    <property type="evidence" value="ECO:0007669"/>
    <property type="project" value="UniProtKB-SubCell"/>
</dbReference>
<evidence type="ECO:0000313" key="8">
    <source>
        <dbReference type="EMBL" id="SMC24072.1"/>
    </source>
</evidence>
<feature type="transmembrane region" description="Helical" evidence="7">
    <location>
        <begin position="12"/>
        <end position="38"/>
    </location>
</feature>
<keyword evidence="5 7" id="KW-1133">Transmembrane helix</keyword>
<dbReference type="PROSITE" id="PS00872">
    <property type="entry name" value="NA_GALACTOSIDE_SYMP"/>
    <property type="match status" value="1"/>
</dbReference>
<evidence type="ECO:0000256" key="4">
    <source>
        <dbReference type="ARBA" id="ARBA00022692"/>
    </source>
</evidence>
<keyword evidence="3" id="KW-1003">Cell membrane</keyword>
<dbReference type="RefSeq" id="WP_084115807.1">
    <property type="nucleotide sequence ID" value="NZ_FWXH01000006.1"/>
</dbReference>
<keyword evidence="6 7" id="KW-0472">Membrane</keyword>
<organism evidence="8 9">
    <name type="scientific">Clostridium acidisoli DSM 12555</name>
    <dbReference type="NCBI Taxonomy" id="1121291"/>
    <lineage>
        <taxon>Bacteria</taxon>
        <taxon>Bacillati</taxon>
        <taxon>Bacillota</taxon>
        <taxon>Clostridia</taxon>
        <taxon>Eubacteriales</taxon>
        <taxon>Clostridiaceae</taxon>
        <taxon>Clostridium</taxon>
    </lineage>
</organism>
<proteinExistence type="predicted"/>
<feature type="transmembrane region" description="Helical" evidence="7">
    <location>
        <begin position="150"/>
        <end position="176"/>
    </location>
</feature>
<gene>
    <name evidence="8" type="ORF">SAMN02745134_02080</name>
</gene>
<dbReference type="GO" id="GO:0015293">
    <property type="term" value="F:symporter activity"/>
    <property type="evidence" value="ECO:0007669"/>
    <property type="project" value="InterPro"/>
</dbReference>
<evidence type="ECO:0000256" key="1">
    <source>
        <dbReference type="ARBA" id="ARBA00004651"/>
    </source>
</evidence>
<feature type="transmembrane region" description="Helical" evidence="7">
    <location>
        <begin position="84"/>
        <end position="102"/>
    </location>
</feature>
<dbReference type="PANTHER" id="PTHR11328">
    <property type="entry name" value="MAJOR FACILITATOR SUPERFAMILY DOMAIN-CONTAINING PROTEIN"/>
    <property type="match status" value="1"/>
</dbReference>
<feature type="transmembrane region" description="Helical" evidence="7">
    <location>
        <begin position="277"/>
        <end position="296"/>
    </location>
</feature>
<feature type="transmembrane region" description="Helical" evidence="7">
    <location>
        <begin position="332"/>
        <end position="359"/>
    </location>
</feature>
<dbReference type="InterPro" id="IPR036259">
    <property type="entry name" value="MFS_trans_sf"/>
</dbReference>
<name>A0A1W1XJT1_9CLOT</name>
<sequence>MDTKKYLKTWQYFSFGAGNAGLGLINNFVVSFIILYITNCYLNLNVAIIGTLMLVVRVFDGVIDIIFGSIMDRCHSKLGKAKPWLLRGAIPYGIFGIMLFFIPSTGGFISYAYFFIFYLLSNGVCYSIVNLSYSAMVALITKNDTERVNINMISFALVMVANMGLNGGTLGIIHALGNTAQAWRITMIGFTILGMVCILISGAFVKEVPLKQELDDNGELKKTETLPFRTTIKLALKNPFVKKVFGLYVVNSLFLAVSTSLLLYYCNINLKNINLFSSLSILSLLASMPGLFIAPILVKKLGTFKCNLVLGIITMIMTIICIPIGIMQNPIVFGIIFCLRFVPYGGLCASTAPIAPNVVQYSYKQTGEHLEGIIFASVSLGYKIASGISAALPGWLLACIGYSATKTVQSSNTVSGMAICFYAVPLIAIVLLVIFFSKMNVEKALEEVESNS</sequence>
<feature type="transmembrane region" description="Helical" evidence="7">
    <location>
        <begin position="44"/>
        <end position="63"/>
    </location>
</feature>
<dbReference type="EMBL" id="FWXH01000006">
    <property type="protein sequence ID" value="SMC24072.1"/>
    <property type="molecule type" value="Genomic_DNA"/>
</dbReference>
<evidence type="ECO:0000256" key="6">
    <source>
        <dbReference type="ARBA" id="ARBA00023136"/>
    </source>
</evidence>
<evidence type="ECO:0000256" key="2">
    <source>
        <dbReference type="ARBA" id="ARBA00022448"/>
    </source>
</evidence>
<evidence type="ECO:0000256" key="5">
    <source>
        <dbReference type="ARBA" id="ARBA00022989"/>
    </source>
</evidence>
<dbReference type="InterPro" id="IPR018043">
    <property type="entry name" value="Na/Gal_symport_CS"/>
</dbReference>
<protein>
    <submittedName>
        <fullName evidence="8">Glycoside/pentoside/hexuronide:cation symporter, GPH family</fullName>
    </submittedName>
</protein>
<dbReference type="Proteomes" id="UP000192468">
    <property type="component" value="Unassembled WGS sequence"/>
</dbReference>
<dbReference type="PANTHER" id="PTHR11328:SF24">
    <property type="entry name" value="MAJOR FACILITATOR SUPERFAMILY (MFS) PROFILE DOMAIN-CONTAINING PROTEIN"/>
    <property type="match status" value="1"/>
</dbReference>
<feature type="transmembrane region" description="Helical" evidence="7">
    <location>
        <begin position="308"/>
        <end position="326"/>
    </location>
</feature>
<keyword evidence="2" id="KW-0813">Transport</keyword>
<dbReference type="InterPro" id="IPR039672">
    <property type="entry name" value="MFS_2"/>
</dbReference>
<dbReference type="AlphaFoldDB" id="A0A1W1XJT1"/>
<evidence type="ECO:0000313" key="9">
    <source>
        <dbReference type="Proteomes" id="UP000192468"/>
    </source>
</evidence>
<feature type="transmembrane region" description="Helical" evidence="7">
    <location>
        <begin position="182"/>
        <end position="205"/>
    </location>
</feature>
<feature type="transmembrane region" description="Helical" evidence="7">
    <location>
        <begin position="108"/>
        <end position="129"/>
    </location>
</feature>
<dbReference type="SUPFAM" id="SSF103473">
    <property type="entry name" value="MFS general substrate transporter"/>
    <property type="match status" value="1"/>
</dbReference>
<reference evidence="8 9" key="1">
    <citation type="submission" date="2017-04" db="EMBL/GenBank/DDBJ databases">
        <authorList>
            <person name="Afonso C.L."/>
            <person name="Miller P.J."/>
            <person name="Scott M.A."/>
            <person name="Spackman E."/>
            <person name="Goraichik I."/>
            <person name="Dimitrov K.M."/>
            <person name="Suarez D.L."/>
            <person name="Swayne D.E."/>
        </authorList>
    </citation>
    <scope>NUCLEOTIDE SEQUENCE [LARGE SCALE GENOMIC DNA]</scope>
    <source>
        <strain evidence="8 9">DSM 12555</strain>
    </source>
</reference>
<dbReference type="Pfam" id="PF13347">
    <property type="entry name" value="MFS_2"/>
    <property type="match status" value="1"/>
</dbReference>
<feature type="transmembrane region" description="Helical" evidence="7">
    <location>
        <begin position="416"/>
        <end position="436"/>
    </location>
</feature>
<evidence type="ECO:0000256" key="7">
    <source>
        <dbReference type="SAM" id="Phobius"/>
    </source>
</evidence>